<dbReference type="Proteomes" id="UP000037136">
    <property type="component" value="Unassembled WGS sequence"/>
</dbReference>
<dbReference type="Pfam" id="PF11951">
    <property type="entry name" value="Fungal_trans_2"/>
    <property type="match status" value="1"/>
</dbReference>
<comment type="subcellular location">
    <subcellularLocation>
        <location evidence="1">Nucleus</location>
    </subcellularLocation>
</comment>
<dbReference type="EMBL" id="LAZP02000246">
    <property type="protein sequence ID" value="PFH58886.1"/>
    <property type="molecule type" value="Genomic_DNA"/>
</dbReference>
<proteinExistence type="predicted"/>
<dbReference type="CDD" id="cd00067">
    <property type="entry name" value="GAL4"/>
    <property type="match status" value="1"/>
</dbReference>
<dbReference type="OrthoDB" id="4525710at2759"/>
<dbReference type="Pfam" id="PF00172">
    <property type="entry name" value="Zn_clus"/>
    <property type="match status" value="1"/>
</dbReference>
<dbReference type="PANTHER" id="PTHR37534">
    <property type="entry name" value="TRANSCRIPTIONAL ACTIVATOR PROTEIN UGA3"/>
    <property type="match status" value="1"/>
</dbReference>
<dbReference type="GO" id="GO:0000976">
    <property type="term" value="F:transcription cis-regulatory region binding"/>
    <property type="evidence" value="ECO:0007669"/>
    <property type="project" value="TreeGrafter"/>
</dbReference>
<dbReference type="GO" id="GO:0008270">
    <property type="term" value="F:zinc ion binding"/>
    <property type="evidence" value="ECO:0007669"/>
    <property type="project" value="InterPro"/>
</dbReference>
<feature type="domain" description="Zn(2)-C6 fungal-type" evidence="4">
    <location>
        <begin position="7"/>
        <end position="37"/>
    </location>
</feature>
<dbReference type="GO" id="GO:0045944">
    <property type="term" value="P:positive regulation of transcription by RNA polymerase II"/>
    <property type="evidence" value="ECO:0007669"/>
    <property type="project" value="TreeGrafter"/>
</dbReference>
<dbReference type="GO" id="GO:0005634">
    <property type="term" value="C:nucleus"/>
    <property type="evidence" value="ECO:0007669"/>
    <property type="project" value="UniProtKB-SubCell"/>
</dbReference>
<dbReference type="AlphaFoldDB" id="A0A2A9PDJ6"/>
<dbReference type="InterPro" id="IPR021858">
    <property type="entry name" value="Fun_TF"/>
</dbReference>
<reference evidence="5 6" key="1">
    <citation type="journal article" date="2015" name="BMC Genomics">
        <title>Gene expression during zombie ant biting behavior reflects the complexity underlying fungal parasitic behavioral manipulation.</title>
        <authorList>
            <person name="de Bekker C."/>
            <person name="Ohm R.A."/>
            <person name="Loreto R.G."/>
            <person name="Sebastian A."/>
            <person name="Albert I."/>
            <person name="Merrow M."/>
            <person name="Brachmann A."/>
            <person name="Hughes D.P."/>
        </authorList>
    </citation>
    <scope>NUCLEOTIDE SEQUENCE [LARGE SCALE GENOMIC DNA]</scope>
    <source>
        <strain evidence="5 6">SC16a</strain>
    </source>
</reference>
<dbReference type="GO" id="GO:0000981">
    <property type="term" value="F:DNA-binding transcription factor activity, RNA polymerase II-specific"/>
    <property type="evidence" value="ECO:0007669"/>
    <property type="project" value="InterPro"/>
</dbReference>
<keyword evidence="6" id="KW-1185">Reference proteome</keyword>
<sequence>MPAVKHPCLQCKEKHVKCDEERPKCRRCELRHLPCSRPVRKTVFKHDSVASFSKDQKWVNSQAKHFRFHPRGAATARDPPPVETIIAPLDLSRIPRRDPLGLPRCLSPHSLRNGRPDHCESTRESNPFPPPAIPSIAYITSPPGPYERSNTESSSTASPLPYPPHESPALPSLSLIVAQPGCDDGSSRFPLLDVQEACLLRYFIDEMSHWFDLCDQHRHFQLVVPVRAAKHPHLLHAIFAVAARHLSRLPQYKTSQGILYHGQLLPNLNEHAAVEYMLKCIPALRQFHDMHDEDYRDSIITTAVILRQLEEIDQEDDSGIERKQVNFLAIIDAVLRSLPSFDVFGQRSLMQAAYWMALRQEIFNSFTRHEAPQLMLPLEFWHSASKANKVVMHLVQTAKWHWGDGSEVEWQRLSKQQELIEQNVLVAFRPTYQRTADKTKGEIFPTIWYASNIDVTSIQLSLIAKAVLVAENPYLKSPTASRANWRHVENEVRVLLLDLCAIALCHPASPPSLVHSALGIGMYGDFFTDPYERQAIRTVVERYRDAHAWPVQRLLEKFR</sequence>
<evidence type="ECO:0000256" key="3">
    <source>
        <dbReference type="SAM" id="MobiDB-lite"/>
    </source>
</evidence>
<dbReference type="Gene3D" id="4.10.240.10">
    <property type="entry name" value="Zn(2)-C6 fungal-type DNA-binding domain"/>
    <property type="match status" value="1"/>
</dbReference>
<protein>
    <recommendedName>
        <fullName evidence="4">Zn(2)-C6 fungal-type domain-containing protein</fullName>
    </recommendedName>
</protein>
<organism evidence="5 6">
    <name type="scientific">Ophiocordyceps unilateralis</name>
    <name type="common">Zombie-ant fungus</name>
    <name type="synonym">Torrubia unilateralis</name>
    <dbReference type="NCBI Taxonomy" id="268505"/>
    <lineage>
        <taxon>Eukaryota</taxon>
        <taxon>Fungi</taxon>
        <taxon>Dikarya</taxon>
        <taxon>Ascomycota</taxon>
        <taxon>Pezizomycotina</taxon>
        <taxon>Sordariomycetes</taxon>
        <taxon>Hypocreomycetidae</taxon>
        <taxon>Hypocreales</taxon>
        <taxon>Ophiocordycipitaceae</taxon>
        <taxon>Ophiocordyceps</taxon>
    </lineage>
</organism>
<dbReference type="PROSITE" id="PS00463">
    <property type="entry name" value="ZN2_CY6_FUNGAL_1"/>
    <property type="match status" value="1"/>
</dbReference>
<evidence type="ECO:0000256" key="1">
    <source>
        <dbReference type="ARBA" id="ARBA00004123"/>
    </source>
</evidence>
<accession>A0A2A9PDJ6</accession>
<feature type="compositionally biased region" description="Basic and acidic residues" evidence="3">
    <location>
        <begin position="114"/>
        <end position="123"/>
    </location>
</feature>
<dbReference type="PROSITE" id="PS50048">
    <property type="entry name" value="ZN2_CY6_FUNGAL_2"/>
    <property type="match status" value="1"/>
</dbReference>
<feature type="region of interest" description="Disordered" evidence="3">
    <location>
        <begin position="104"/>
        <end position="164"/>
    </location>
</feature>
<dbReference type="STRING" id="268505.A0A2A9PDJ6"/>
<evidence type="ECO:0000313" key="5">
    <source>
        <dbReference type="EMBL" id="PFH58886.1"/>
    </source>
</evidence>
<dbReference type="SUPFAM" id="SSF57701">
    <property type="entry name" value="Zn2/Cys6 DNA-binding domain"/>
    <property type="match status" value="1"/>
</dbReference>
<keyword evidence="2" id="KW-0539">Nucleus</keyword>
<evidence type="ECO:0000313" key="6">
    <source>
        <dbReference type="Proteomes" id="UP000037136"/>
    </source>
</evidence>
<dbReference type="SMART" id="SM00066">
    <property type="entry name" value="GAL4"/>
    <property type="match status" value="1"/>
</dbReference>
<gene>
    <name evidence="5" type="ORF">XA68_13071</name>
</gene>
<dbReference type="InterPro" id="IPR036864">
    <property type="entry name" value="Zn2-C6_fun-type_DNA-bd_sf"/>
</dbReference>
<dbReference type="PANTHER" id="PTHR37534:SF2">
    <property type="entry name" value="N-ACETYLTRANSFERASE DOMAIN-CONTAINING PROTEIN"/>
    <property type="match status" value="1"/>
</dbReference>
<comment type="caution">
    <text evidence="5">The sequence shown here is derived from an EMBL/GenBank/DDBJ whole genome shotgun (WGS) entry which is preliminary data.</text>
</comment>
<evidence type="ECO:0000256" key="2">
    <source>
        <dbReference type="ARBA" id="ARBA00023242"/>
    </source>
</evidence>
<reference evidence="5 6" key="2">
    <citation type="journal article" date="2017" name="Sci. Rep.">
        <title>Ant-infecting Ophiocordyceps genomes reveal a high diversity of potential behavioral manipulation genes and a possible major role for enterotoxins.</title>
        <authorList>
            <person name="de Bekker C."/>
            <person name="Ohm R.A."/>
            <person name="Evans H.C."/>
            <person name="Brachmann A."/>
            <person name="Hughes D.P."/>
        </authorList>
    </citation>
    <scope>NUCLEOTIDE SEQUENCE [LARGE SCALE GENOMIC DNA]</scope>
    <source>
        <strain evidence="5 6">SC16a</strain>
    </source>
</reference>
<dbReference type="InterPro" id="IPR001138">
    <property type="entry name" value="Zn2Cys6_DnaBD"/>
</dbReference>
<name>A0A2A9PDJ6_OPHUN</name>
<evidence type="ECO:0000259" key="4">
    <source>
        <dbReference type="PROSITE" id="PS50048"/>
    </source>
</evidence>